<evidence type="ECO:0000256" key="2">
    <source>
        <dbReference type="ARBA" id="ARBA00022692"/>
    </source>
</evidence>
<protein>
    <submittedName>
        <fullName evidence="7">Uncharacterized membrane protein YckC, RDD family</fullName>
    </submittedName>
</protein>
<dbReference type="AlphaFoldDB" id="A0A521BYI1"/>
<reference evidence="7 8" key="1">
    <citation type="submission" date="2017-05" db="EMBL/GenBank/DDBJ databases">
        <authorList>
            <person name="Varghese N."/>
            <person name="Submissions S."/>
        </authorList>
    </citation>
    <scope>NUCLEOTIDE SEQUENCE [LARGE SCALE GENOMIC DNA]</scope>
    <source>
        <strain evidence="7 8">DSM 27040</strain>
    </source>
</reference>
<dbReference type="Proteomes" id="UP000319040">
    <property type="component" value="Unassembled WGS sequence"/>
</dbReference>
<name>A0A521BYI1_SACCC</name>
<keyword evidence="4 5" id="KW-0472">Membrane</keyword>
<dbReference type="InterPro" id="IPR010432">
    <property type="entry name" value="RDD"/>
</dbReference>
<sequence length="240" mass="27249">MEYVHISTTQNIELEYKIAGIGDRILAFAFDMLVLSSWYILWAVLLVRPGGFAPWHVIFILPATFYTLLTEFFLDGQTFGKMLLKIKVAPLDGAELTLGKSLTRWLLRIIDIWIMWGTVAVIAILVSNKAQRLGDMLSNTTVVKATRPILLEQTSYVEVPPDYIPVYPQSYMLSDEDAATIKEVLRFVEGQNDSGGLIEYHPLHLKTQNALKQKLGITRINGSAKTFLEDLLRDFNYLHK</sequence>
<accession>A0A521BYI1</accession>
<keyword evidence="2 5" id="KW-0812">Transmembrane</keyword>
<dbReference type="RefSeq" id="WP_142532470.1">
    <property type="nucleotide sequence ID" value="NZ_FXTB01000002.1"/>
</dbReference>
<evidence type="ECO:0000256" key="5">
    <source>
        <dbReference type="SAM" id="Phobius"/>
    </source>
</evidence>
<feature type="transmembrane region" description="Helical" evidence="5">
    <location>
        <begin position="53"/>
        <end position="74"/>
    </location>
</feature>
<dbReference type="OrthoDB" id="9814143at2"/>
<comment type="subcellular location">
    <subcellularLocation>
        <location evidence="1">Membrane</location>
        <topology evidence="1">Multi-pass membrane protein</topology>
    </subcellularLocation>
</comment>
<feature type="transmembrane region" description="Helical" evidence="5">
    <location>
        <begin position="105"/>
        <end position="126"/>
    </location>
</feature>
<evidence type="ECO:0000256" key="3">
    <source>
        <dbReference type="ARBA" id="ARBA00022989"/>
    </source>
</evidence>
<evidence type="ECO:0000259" key="6">
    <source>
        <dbReference type="Pfam" id="PF06271"/>
    </source>
</evidence>
<evidence type="ECO:0000256" key="4">
    <source>
        <dbReference type="ARBA" id="ARBA00023136"/>
    </source>
</evidence>
<evidence type="ECO:0000256" key="1">
    <source>
        <dbReference type="ARBA" id="ARBA00004141"/>
    </source>
</evidence>
<keyword evidence="3 5" id="KW-1133">Transmembrane helix</keyword>
<organism evidence="7 8">
    <name type="scientific">Saccharicrinis carchari</name>
    <dbReference type="NCBI Taxonomy" id="1168039"/>
    <lineage>
        <taxon>Bacteria</taxon>
        <taxon>Pseudomonadati</taxon>
        <taxon>Bacteroidota</taxon>
        <taxon>Bacteroidia</taxon>
        <taxon>Marinilabiliales</taxon>
        <taxon>Marinilabiliaceae</taxon>
        <taxon>Saccharicrinis</taxon>
    </lineage>
</organism>
<keyword evidence="8" id="KW-1185">Reference proteome</keyword>
<proteinExistence type="predicted"/>
<evidence type="ECO:0000313" key="7">
    <source>
        <dbReference type="EMBL" id="SMO51631.1"/>
    </source>
</evidence>
<gene>
    <name evidence="7" type="ORF">SAMN06265379_102154</name>
</gene>
<dbReference type="PANTHER" id="PTHR38480">
    <property type="entry name" value="SLR0254 PROTEIN"/>
    <property type="match status" value="1"/>
</dbReference>
<feature type="domain" description="RDD" evidence="6">
    <location>
        <begin position="19"/>
        <end position="139"/>
    </location>
</feature>
<dbReference type="Pfam" id="PF06271">
    <property type="entry name" value="RDD"/>
    <property type="match status" value="1"/>
</dbReference>
<evidence type="ECO:0000313" key="8">
    <source>
        <dbReference type="Proteomes" id="UP000319040"/>
    </source>
</evidence>
<dbReference type="PANTHER" id="PTHR38480:SF1">
    <property type="entry name" value="SLR0254 PROTEIN"/>
    <property type="match status" value="1"/>
</dbReference>
<dbReference type="EMBL" id="FXTB01000002">
    <property type="protein sequence ID" value="SMO51631.1"/>
    <property type="molecule type" value="Genomic_DNA"/>
</dbReference>
<dbReference type="GO" id="GO:0016020">
    <property type="term" value="C:membrane"/>
    <property type="evidence" value="ECO:0007669"/>
    <property type="project" value="UniProtKB-SubCell"/>
</dbReference>
<feature type="transmembrane region" description="Helical" evidence="5">
    <location>
        <begin position="25"/>
        <end position="47"/>
    </location>
</feature>